<dbReference type="EMBL" id="JASNVP010000005">
    <property type="protein sequence ID" value="MDK4326195.1"/>
    <property type="molecule type" value="Genomic_DNA"/>
</dbReference>
<dbReference type="AlphaFoldDB" id="A0AAP4BTK8"/>
<proteinExistence type="predicted"/>
<feature type="domain" description="Peptidase S1" evidence="4">
    <location>
        <begin position="22"/>
        <end position="245"/>
    </location>
</feature>
<evidence type="ECO:0000313" key="5">
    <source>
        <dbReference type="EMBL" id="MDK4326195.1"/>
    </source>
</evidence>
<dbReference type="InterPro" id="IPR043504">
    <property type="entry name" value="Peptidase_S1_PA_chymotrypsin"/>
</dbReference>
<sequence length="310" mass="32274">MSQTAKNSKTSRLLAIAAPTLALGGMLAAAVPAQAMISDQFAEDSVHANAVVSEQIGDDGDEDGNCTGTAVADYWVVTARHCLENSETPGGSVRIGQGDDQKRVKVADWYKAPAGDIGLIRTAEPIGLKEYPEIMQETPAEGAIESYGWSSEGTGKTEKLPKADGKITELNNFALFGGDQAAIARLDNDAEFQQGDSGGPVFMDGKLYGVLSAAFNPDDPESTTSPESVVAPAAESYDWMIKTMTEQSESVSSDEANVSQGNGDSTTSTDTSAAGESADDSSNTTWWLLGGGAVLVALVVGLGIARKPKK</sequence>
<feature type="compositionally biased region" description="Polar residues" evidence="1">
    <location>
        <begin position="245"/>
        <end position="262"/>
    </location>
</feature>
<keyword evidence="5" id="KW-0378">Hydrolase</keyword>
<feature type="chain" id="PRO_5042880880" evidence="3">
    <location>
        <begin position="36"/>
        <end position="310"/>
    </location>
</feature>
<comment type="caution">
    <text evidence="5">The sequence shown here is derived from an EMBL/GenBank/DDBJ whole genome shotgun (WGS) entry which is preliminary data.</text>
</comment>
<accession>A0AAP4BTK8</accession>
<dbReference type="GO" id="GO:0006508">
    <property type="term" value="P:proteolysis"/>
    <property type="evidence" value="ECO:0007669"/>
    <property type="project" value="UniProtKB-KW"/>
</dbReference>
<dbReference type="SUPFAM" id="SSF50494">
    <property type="entry name" value="Trypsin-like serine proteases"/>
    <property type="match status" value="1"/>
</dbReference>
<keyword evidence="2" id="KW-0812">Transmembrane</keyword>
<evidence type="ECO:0000313" key="6">
    <source>
        <dbReference type="Proteomes" id="UP001226160"/>
    </source>
</evidence>
<organism evidence="5 6">
    <name type="scientific">Corynebacterium propinquum</name>
    <dbReference type="NCBI Taxonomy" id="43769"/>
    <lineage>
        <taxon>Bacteria</taxon>
        <taxon>Bacillati</taxon>
        <taxon>Actinomycetota</taxon>
        <taxon>Actinomycetes</taxon>
        <taxon>Mycobacteriales</taxon>
        <taxon>Corynebacteriaceae</taxon>
        <taxon>Corynebacterium</taxon>
    </lineage>
</organism>
<dbReference type="SMART" id="SM00020">
    <property type="entry name" value="Tryp_SPc"/>
    <property type="match status" value="1"/>
</dbReference>
<dbReference type="Proteomes" id="UP001226160">
    <property type="component" value="Unassembled WGS sequence"/>
</dbReference>
<reference evidence="5" key="1">
    <citation type="submission" date="2023-05" db="EMBL/GenBank/DDBJ databases">
        <title>Metabolic capabilities are highly conserved among human nasal-associated Corynebacterium species in pangenomic analyses.</title>
        <authorList>
            <person name="Tran T.H."/>
            <person name="Roberts A.Q."/>
            <person name="Escapa I.F."/>
            <person name="Gao W."/>
            <person name="Conlan S."/>
            <person name="Kong H."/>
            <person name="Segre J.A."/>
            <person name="Kelly M.S."/>
            <person name="Lemon K.P."/>
        </authorList>
    </citation>
    <scope>NUCLEOTIDE SEQUENCE</scope>
    <source>
        <strain evidence="5">KPL2654</strain>
    </source>
</reference>
<evidence type="ECO:0000259" key="4">
    <source>
        <dbReference type="PROSITE" id="PS50240"/>
    </source>
</evidence>
<feature type="compositionally biased region" description="Low complexity" evidence="1">
    <location>
        <begin position="263"/>
        <end position="282"/>
    </location>
</feature>
<feature type="region of interest" description="Disordered" evidence="1">
    <location>
        <begin position="245"/>
        <end position="282"/>
    </location>
</feature>
<dbReference type="PRINTS" id="PR00722">
    <property type="entry name" value="CHYMOTRYPSIN"/>
</dbReference>
<dbReference type="PROSITE" id="PS50240">
    <property type="entry name" value="TRYPSIN_DOM"/>
    <property type="match status" value="1"/>
</dbReference>
<dbReference type="InterPro" id="IPR001254">
    <property type="entry name" value="Trypsin_dom"/>
</dbReference>
<keyword evidence="3" id="KW-0732">Signal</keyword>
<evidence type="ECO:0000256" key="2">
    <source>
        <dbReference type="SAM" id="Phobius"/>
    </source>
</evidence>
<dbReference type="InterPro" id="IPR009003">
    <property type="entry name" value="Peptidase_S1_PA"/>
</dbReference>
<keyword evidence="2" id="KW-0472">Membrane</keyword>
<evidence type="ECO:0000256" key="3">
    <source>
        <dbReference type="SAM" id="SignalP"/>
    </source>
</evidence>
<keyword evidence="2" id="KW-1133">Transmembrane helix</keyword>
<keyword evidence="5" id="KW-0645">Protease</keyword>
<protein>
    <submittedName>
        <fullName evidence="5">Trypsin-like serine protease</fullName>
        <ecNumber evidence="5">3.4.21.-</ecNumber>
    </submittedName>
</protein>
<dbReference type="Pfam" id="PF00089">
    <property type="entry name" value="Trypsin"/>
    <property type="match status" value="1"/>
</dbReference>
<gene>
    <name evidence="5" type="ORF">QPX54_06680</name>
</gene>
<dbReference type="GO" id="GO:0004252">
    <property type="term" value="F:serine-type endopeptidase activity"/>
    <property type="evidence" value="ECO:0007669"/>
    <property type="project" value="InterPro"/>
</dbReference>
<evidence type="ECO:0000256" key="1">
    <source>
        <dbReference type="SAM" id="MobiDB-lite"/>
    </source>
</evidence>
<dbReference type="InterPro" id="IPR001314">
    <property type="entry name" value="Peptidase_S1A"/>
</dbReference>
<name>A0AAP4BTK8_9CORY</name>
<dbReference type="Gene3D" id="2.40.10.10">
    <property type="entry name" value="Trypsin-like serine proteases"/>
    <property type="match status" value="1"/>
</dbReference>
<feature type="signal peptide" evidence="3">
    <location>
        <begin position="1"/>
        <end position="35"/>
    </location>
</feature>
<feature type="transmembrane region" description="Helical" evidence="2">
    <location>
        <begin position="286"/>
        <end position="305"/>
    </location>
</feature>
<dbReference type="RefSeq" id="WP_147578682.1">
    <property type="nucleotide sequence ID" value="NZ_CABIYR010000001.1"/>
</dbReference>
<dbReference type="EC" id="3.4.21.-" evidence="5"/>